<dbReference type="Proteomes" id="UP000616839">
    <property type="component" value="Unassembled WGS sequence"/>
</dbReference>
<dbReference type="RefSeq" id="WP_192140266.1">
    <property type="nucleotide sequence ID" value="NZ_JACYXZ010000001.1"/>
</dbReference>
<keyword evidence="3" id="KW-1185">Reference proteome</keyword>
<name>A0A927K1H2_9ACTN</name>
<dbReference type="InterPro" id="IPR029058">
    <property type="entry name" value="AB_hydrolase_fold"/>
</dbReference>
<evidence type="ECO:0000313" key="2">
    <source>
        <dbReference type="EMBL" id="MBD8868542.1"/>
    </source>
</evidence>
<dbReference type="SUPFAM" id="SSF53474">
    <property type="entry name" value="alpha/beta-Hydrolases"/>
    <property type="match status" value="1"/>
</dbReference>
<dbReference type="AlphaFoldDB" id="A0A927K1H2"/>
<sequence>MTGRRRIWGLAAGAVGVALTGTAIGIARQRHVIARRDRGEARFGSLRSAPVTVVADDGVPLHVEVDELPAEAARGRRRRTVEPFTVVFVHGYALSLDCWHFQRAGYRGLVRAVYYDQRSHGRSGRAPDGHATIDHLGQDLRRVLDEVVPEGRVVLVGHSMGGMSVISLAEQHPELFGHRITGVALISTTAGGLAPHRMVLPMLPEGLSGLGGDLAHRLVAALAHGGRAVDGLRRLGKDIAMVATDMFAFGDDVPPSYVEFVDRMLSGTPYEVLAEFFPNFAALDKFATLNALERVPTVIVCGTSDRMTPVEHSRKLHRLVAGSTLVECPGAGHMVILERHEQVNAALDQLLAAAAAYVPSEPE</sequence>
<dbReference type="EMBL" id="JACYXZ010000001">
    <property type="protein sequence ID" value="MBD8868542.1"/>
    <property type="molecule type" value="Genomic_DNA"/>
</dbReference>
<organism evidence="2 3">
    <name type="scientific">Nocardioides donggukensis</name>
    <dbReference type="NCBI Taxonomy" id="2774019"/>
    <lineage>
        <taxon>Bacteria</taxon>
        <taxon>Bacillati</taxon>
        <taxon>Actinomycetota</taxon>
        <taxon>Actinomycetes</taxon>
        <taxon>Propionibacteriales</taxon>
        <taxon>Nocardioidaceae</taxon>
        <taxon>Nocardioides</taxon>
    </lineage>
</organism>
<proteinExistence type="predicted"/>
<dbReference type="Gene3D" id="3.40.50.1820">
    <property type="entry name" value="alpha/beta hydrolase"/>
    <property type="match status" value="1"/>
</dbReference>
<feature type="domain" description="AB hydrolase-1" evidence="1">
    <location>
        <begin position="86"/>
        <end position="346"/>
    </location>
</feature>
<gene>
    <name evidence="2" type="ORF">IE331_02795</name>
</gene>
<protein>
    <submittedName>
        <fullName evidence="2">Alpha/beta hydrolase</fullName>
    </submittedName>
</protein>
<dbReference type="InterPro" id="IPR050471">
    <property type="entry name" value="AB_hydrolase"/>
</dbReference>
<evidence type="ECO:0000259" key="1">
    <source>
        <dbReference type="Pfam" id="PF12697"/>
    </source>
</evidence>
<reference evidence="2" key="1">
    <citation type="submission" date="2020-09" db="EMBL/GenBank/DDBJ databases">
        <title>Nocardioides sp. strain MJB4 16S ribosomal RNA gene Genome sequencing and assembly.</title>
        <authorList>
            <person name="Kim I."/>
        </authorList>
    </citation>
    <scope>NUCLEOTIDE SEQUENCE</scope>
    <source>
        <strain evidence="2">MJB4</strain>
    </source>
</reference>
<keyword evidence="2" id="KW-0378">Hydrolase</keyword>
<comment type="caution">
    <text evidence="2">The sequence shown here is derived from an EMBL/GenBank/DDBJ whole genome shotgun (WGS) entry which is preliminary data.</text>
</comment>
<evidence type="ECO:0000313" key="3">
    <source>
        <dbReference type="Proteomes" id="UP000616839"/>
    </source>
</evidence>
<dbReference type="PANTHER" id="PTHR43433:SF5">
    <property type="entry name" value="AB HYDROLASE-1 DOMAIN-CONTAINING PROTEIN"/>
    <property type="match status" value="1"/>
</dbReference>
<accession>A0A927K1H2</accession>
<dbReference type="PANTHER" id="PTHR43433">
    <property type="entry name" value="HYDROLASE, ALPHA/BETA FOLD FAMILY PROTEIN"/>
    <property type="match status" value="1"/>
</dbReference>
<dbReference type="Pfam" id="PF12697">
    <property type="entry name" value="Abhydrolase_6"/>
    <property type="match status" value="1"/>
</dbReference>
<dbReference type="InterPro" id="IPR000073">
    <property type="entry name" value="AB_hydrolase_1"/>
</dbReference>
<dbReference type="GO" id="GO:0016787">
    <property type="term" value="F:hydrolase activity"/>
    <property type="evidence" value="ECO:0007669"/>
    <property type="project" value="UniProtKB-KW"/>
</dbReference>